<dbReference type="EMBL" id="CAVNYO010000144">
    <property type="protein sequence ID" value="CAK5269302.1"/>
    <property type="molecule type" value="Genomic_DNA"/>
</dbReference>
<gene>
    <name evidence="3" type="ORF">MYCIT1_LOCUS12916</name>
</gene>
<protein>
    <recommendedName>
        <fullName evidence="2">Fungal-type protein kinase domain-containing protein</fullName>
    </recommendedName>
</protein>
<evidence type="ECO:0000259" key="2">
    <source>
        <dbReference type="Pfam" id="PF17667"/>
    </source>
</evidence>
<dbReference type="InterPro" id="IPR011009">
    <property type="entry name" value="Kinase-like_dom_sf"/>
</dbReference>
<accession>A0AAD2H5A2</accession>
<reference evidence="3" key="1">
    <citation type="submission" date="2023-11" db="EMBL/GenBank/DDBJ databases">
        <authorList>
            <person name="De Vega J J."/>
            <person name="De Vega J J."/>
        </authorList>
    </citation>
    <scope>NUCLEOTIDE SEQUENCE</scope>
</reference>
<dbReference type="GO" id="GO:0004672">
    <property type="term" value="F:protein kinase activity"/>
    <property type="evidence" value="ECO:0007669"/>
    <property type="project" value="InterPro"/>
</dbReference>
<feature type="compositionally biased region" description="Basic and acidic residues" evidence="1">
    <location>
        <begin position="521"/>
        <end position="533"/>
    </location>
</feature>
<dbReference type="PROSITE" id="PS00109">
    <property type="entry name" value="PROTEIN_KINASE_TYR"/>
    <property type="match status" value="1"/>
</dbReference>
<dbReference type="SUPFAM" id="SSF56112">
    <property type="entry name" value="Protein kinase-like (PK-like)"/>
    <property type="match status" value="1"/>
</dbReference>
<dbReference type="PANTHER" id="PTHR38248">
    <property type="entry name" value="FUNK1 6"/>
    <property type="match status" value="1"/>
</dbReference>
<feature type="region of interest" description="Disordered" evidence="1">
    <location>
        <begin position="504"/>
        <end position="558"/>
    </location>
</feature>
<keyword evidence="4" id="KW-1185">Reference proteome</keyword>
<organism evidence="3 4">
    <name type="scientific">Mycena citricolor</name>
    <dbReference type="NCBI Taxonomy" id="2018698"/>
    <lineage>
        <taxon>Eukaryota</taxon>
        <taxon>Fungi</taxon>
        <taxon>Dikarya</taxon>
        <taxon>Basidiomycota</taxon>
        <taxon>Agaricomycotina</taxon>
        <taxon>Agaricomycetes</taxon>
        <taxon>Agaricomycetidae</taxon>
        <taxon>Agaricales</taxon>
        <taxon>Marasmiineae</taxon>
        <taxon>Mycenaceae</taxon>
        <taxon>Mycena</taxon>
    </lineage>
</organism>
<name>A0AAD2H5A2_9AGAR</name>
<comment type="caution">
    <text evidence="3">The sequence shown here is derived from an EMBL/GenBank/DDBJ whole genome shotgun (WGS) entry which is preliminary data.</text>
</comment>
<sequence length="558" mass="63044">MSKRTAQPSLSNPTSRHSQKPKVALRRMLAAFSISTTVSSYSHRKKVWLAIKKAGNSRKEVDLYAPLVAAMTVIMERFDNLKKATASGDIERRAVKSYNVEIPHNANDGANAQGLRSEPDIAILGVGPSATKNVRSCRNPRIPRWSVRGKVDPAFLTEQQQQQIAIDYHEDAVFFVQLVFLLTSTDEKLVGFDTSIFWRDGKRLSFVPEERKWKPNEQRAAITFALEDDPVFSRRTIRPRGTVCWVGTHDGEEYFIKDYWRAEGRTSESIFLYDLAGIDGVAQMFIRQRDIKATHTGRSGVAVTLRYAGTLETTASLREFLGTRSIVRGHKAALVDKGILHRDISFTNLLLSGRPWAHSVIIDWDMAVYIKDMQCRVVTEEDARTVSALPPRQLSAPKYPDLKTNPIIRTAWTISHRSLQDCFQHWDHYSANSAIFSKIKFVIKTYLWATILRWPGFEEEADVVLKALAQFFGRRVLTVEVQAVKEYDQIIAILTESIENLPGSVESTIPPSTPRLVKRGRPIEDQDEGKLDDDSPGPPQRTASWLVQPCDPKNTVPI</sequence>
<feature type="compositionally biased region" description="Polar residues" evidence="1">
    <location>
        <begin position="1"/>
        <end position="16"/>
    </location>
</feature>
<evidence type="ECO:0000313" key="3">
    <source>
        <dbReference type="EMBL" id="CAK5269302.1"/>
    </source>
</evidence>
<feature type="region of interest" description="Disordered" evidence="1">
    <location>
        <begin position="1"/>
        <end position="22"/>
    </location>
</feature>
<dbReference type="Proteomes" id="UP001295794">
    <property type="component" value="Unassembled WGS sequence"/>
</dbReference>
<evidence type="ECO:0000256" key="1">
    <source>
        <dbReference type="SAM" id="MobiDB-lite"/>
    </source>
</evidence>
<feature type="domain" description="Fungal-type protein kinase" evidence="2">
    <location>
        <begin position="307"/>
        <end position="372"/>
    </location>
</feature>
<dbReference type="AlphaFoldDB" id="A0AAD2H5A2"/>
<dbReference type="InterPro" id="IPR040976">
    <property type="entry name" value="Pkinase_fungal"/>
</dbReference>
<dbReference type="PANTHER" id="PTHR38248:SF2">
    <property type="entry name" value="FUNK1 11"/>
    <property type="match status" value="1"/>
</dbReference>
<dbReference type="Pfam" id="PF17667">
    <property type="entry name" value="Pkinase_fungal"/>
    <property type="match status" value="2"/>
</dbReference>
<evidence type="ECO:0000313" key="4">
    <source>
        <dbReference type="Proteomes" id="UP001295794"/>
    </source>
</evidence>
<dbReference type="InterPro" id="IPR008266">
    <property type="entry name" value="Tyr_kinase_AS"/>
</dbReference>
<proteinExistence type="predicted"/>
<feature type="domain" description="Fungal-type protein kinase" evidence="2">
    <location>
        <begin position="165"/>
        <end position="291"/>
    </location>
</feature>